<feature type="domain" description="DUF1254" evidence="3">
    <location>
        <begin position="99"/>
        <end position="246"/>
    </location>
</feature>
<dbReference type="InterPro" id="IPR037050">
    <property type="entry name" value="DUF1254_sf"/>
</dbReference>
<keyword evidence="1" id="KW-0732">Signal</keyword>
<dbReference type="Gene3D" id="1.10.3360.10">
    <property type="entry name" value="VPA0735-like domain"/>
    <property type="match status" value="1"/>
</dbReference>
<evidence type="ECO:0000259" key="2">
    <source>
        <dbReference type="Pfam" id="PF06742"/>
    </source>
</evidence>
<name>A0A831RNT7_9GAMM</name>
<proteinExistence type="predicted"/>
<protein>
    <submittedName>
        <fullName evidence="4">DUF1254 domain-containing protein</fullName>
    </submittedName>
</protein>
<dbReference type="Pfam" id="PF06742">
    <property type="entry name" value="DUF1214"/>
    <property type="match status" value="1"/>
</dbReference>
<dbReference type="EMBL" id="DRKP01000129">
    <property type="protein sequence ID" value="HEB96943.1"/>
    <property type="molecule type" value="Genomic_DNA"/>
</dbReference>
<dbReference type="Proteomes" id="UP000886251">
    <property type="component" value="Unassembled WGS sequence"/>
</dbReference>
<dbReference type="InterPro" id="IPR037049">
    <property type="entry name" value="DUF1214_C_sf"/>
</dbReference>
<reference evidence="4" key="1">
    <citation type="journal article" date="2020" name="mSystems">
        <title>Genome- and Community-Level Interaction Insights into Carbon Utilization and Element Cycling Functions of Hydrothermarchaeota in Hydrothermal Sediment.</title>
        <authorList>
            <person name="Zhou Z."/>
            <person name="Liu Y."/>
            <person name="Xu W."/>
            <person name="Pan J."/>
            <person name="Luo Z.H."/>
            <person name="Li M."/>
        </authorList>
    </citation>
    <scope>NUCLEOTIDE SEQUENCE [LARGE SCALE GENOMIC DNA]</scope>
    <source>
        <strain evidence="4">HyVt-443</strain>
    </source>
</reference>
<evidence type="ECO:0000313" key="4">
    <source>
        <dbReference type="EMBL" id="HEB96943.1"/>
    </source>
</evidence>
<sequence>MKRTACFALATLLATGSGSAATQGYNTGIPRSILTPNRLETPLGDFELYDGIPTRESADRAYDGLYFLRAVDTFLNFQSAVSIEALRRGQASIGANTSNKVIVFDQLMDSRPLFLTGNTDTVYALAMLDLEKDGPTLIEIPKGAGPGTLDDAFQRFVVDMGTPGPDAGKGGTYLILPPDYQGELKPTPNTRKDPRTTRVKIGGKEREVWIARSPSYVNWLILRGFLVDGKPDAAVKMWRTGLKIYPLAKADQPPKMVYINGSRKAFNTVLPTDESYFDYLWQVIQKEPIGFIDPELRGMAGAIGIVKGQPFQPTQRQKKILAQAVDFGNAASRTLAFRPADPRARIFEDRHWYLAFVGKDYRWLDGDGRRGRNLDARTAFYYIGTVNTPAMAVEIPGAGSNYGMAFTDAEGRALRGEKLYRLHLPADVPAREFWSVVLYDPQTRSQLQTSQPFPSINSQRDKGRLQYNADGSIDLYFSPEPPRERESNWIQTVPGKSWFAVLRLYGPLEPWFEKRWKPSDIKAVNE</sequence>
<accession>A0A831RNT7</accession>
<dbReference type="PANTHER" id="PTHR36509">
    <property type="entry name" value="BLL3101 PROTEIN"/>
    <property type="match status" value="1"/>
</dbReference>
<dbReference type="Gene3D" id="2.60.120.600">
    <property type="entry name" value="Domain of unknown function DUF1214, C-terminal domain"/>
    <property type="match status" value="1"/>
</dbReference>
<dbReference type="InterPro" id="IPR010679">
    <property type="entry name" value="DUF1254"/>
</dbReference>
<feature type="signal peptide" evidence="1">
    <location>
        <begin position="1"/>
        <end position="20"/>
    </location>
</feature>
<dbReference type="Pfam" id="PF06863">
    <property type="entry name" value="DUF1254"/>
    <property type="match status" value="1"/>
</dbReference>
<organism evidence="4">
    <name type="scientific">Sedimenticola thiotaurini</name>
    <dbReference type="NCBI Taxonomy" id="1543721"/>
    <lineage>
        <taxon>Bacteria</taxon>
        <taxon>Pseudomonadati</taxon>
        <taxon>Pseudomonadota</taxon>
        <taxon>Gammaproteobacteria</taxon>
        <taxon>Chromatiales</taxon>
        <taxon>Sedimenticolaceae</taxon>
        <taxon>Sedimenticola</taxon>
    </lineage>
</organism>
<feature type="domain" description="DUF1214" evidence="2">
    <location>
        <begin position="401"/>
        <end position="508"/>
    </location>
</feature>
<dbReference type="InterPro" id="IPR010621">
    <property type="entry name" value="DUF1214"/>
</dbReference>
<feature type="chain" id="PRO_5032321484" evidence="1">
    <location>
        <begin position="21"/>
        <end position="526"/>
    </location>
</feature>
<dbReference type="PANTHER" id="PTHR36509:SF3">
    <property type="entry name" value="SIGNAL PEPTIDE PROTEIN"/>
    <property type="match status" value="1"/>
</dbReference>
<evidence type="ECO:0000259" key="3">
    <source>
        <dbReference type="Pfam" id="PF06863"/>
    </source>
</evidence>
<comment type="caution">
    <text evidence="4">The sequence shown here is derived from an EMBL/GenBank/DDBJ whole genome shotgun (WGS) entry which is preliminary data.</text>
</comment>
<dbReference type="SUPFAM" id="SSF160935">
    <property type="entry name" value="VPA0735-like"/>
    <property type="match status" value="1"/>
</dbReference>
<dbReference type="Gene3D" id="2.60.40.1610">
    <property type="entry name" value="Domain of unknown function DUF1254"/>
    <property type="match status" value="1"/>
</dbReference>
<evidence type="ECO:0000256" key="1">
    <source>
        <dbReference type="SAM" id="SignalP"/>
    </source>
</evidence>
<dbReference type="AlphaFoldDB" id="A0A831RNT7"/>
<gene>
    <name evidence="4" type="ORF">ENI96_11000</name>
</gene>